<protein>
    <submittedName>
        <fullName evidence="3">DUF1266 domain-containing protein</fullName>
    </submittedName>
</protein>
<dbReference type="Proteomes" id="UP001199750">
    <property type="component" value="Unassembled WGS sequence"/>
</dbReference>
<organism evidence="3 4">
    <name type="scientific">Odoribacter splanchnicus</name>
    <dbReference type="NCBI Taxonomy" id="28118"/>
    <lineage>
        <taxon>Bacteria</taxon>
        <taxon>Pseudomonadati</taxon>
        <taxon>Bacteroidota</taxon>
        <taxon>Bacteroidia</taxon>
        <taxon>Bacteroidales</taxon>
        <taxon>Odoribacteraceae</taxon>
        <taxon>Odoribacter</taxon>
    </lineage>
</organism>
<comment type="caution">
    <text evidence="3">The sequence shown here is derived from an EMBL/GenBank/DDBJ whole genome shotgun (WGS) entry which is preliminary data.</text>
</comment>
<evidence type="ECO:0000313" key="3">
    <source>
        <dbReference type="EMBL" id="RGU58541.1"/>
    </source>
</evidence>
<gene>
    <name evidence="3" type="ORF">DWW57_02175</name>
    <name evidence="2" type="ORF">L0P03_18500</name>
</gene>
<evidence type="ECO:0000313" key="2">
    <source>
        <dbReference type="EMBL" id="MCG4961813.1"/>
    </source>
</evidence>
<reference evidence="2" key="2">
    <citation type="submission" date="2022-01" db="EMBL/GenBank/DDBJ databases">
        <title>Collection of gut derived symbiotic bacterial strains cultured from healthy donors.</title>
        <authorList>
            <person name="Lin H."/>
            <person name="Kohout C."/>
            <person name="Waligurski E."/>
            <person name="Pamer E.G."/>
        </authorList>
    </citation>
    <scope>NUCLEOTIDE SEQUENCE</scope>
    <source>
        <strain evidence="2">DFI.1.149</strain>
    </source>
</reference>
<dbReference type="RefSeq" id="WP_022159405.1">
    <property type="nucleotide sequence ID" value="NZ_CABJFF010000004.1"/>
</dbReference>
<dbReference type="Pfam" id="PF06889">
    <property type="entry name" value="DUF1266"/>
    <property type="match status" value="1"/>
</dbReference>
<feature type="domain" description="DUF1266" evidence="1">
    <location>
        <begin position="158"/>
        <end position="326"/>
    </location>
</feature>
<reference evidence="3 4" key="1">
    <citation type="submission" date="2018-08" db="EMBL/GenBank/DDBJ databases">
        <title>A genome reference for cultivated species of the human gut microbiota.</title>
        <authorList>
            <person name="Zou Y."/>
            <person name="Xue W."/>
            <person name="Luo G."/>
        </authorList>
    </citation>
    <scope>NUCLEOTIDE SEQUENCE [LARGE SCALE GENOMIC DNA]</scope>
    <source>
        <strain evidence="3 4">AF16-14</strain>
    </source>
</reference>
<dbReference type="InterPro" id="IPR009677">
    <property type="entry name" value="DUF1266"/>
</dbReference>
<name>A0A412TYN5_9BACT</name>
<proteinExistence type="predicted"/>
<dbReference type="Proteomes" id="UP000284243">
    <property type="component" value="Unassembled WGS sequence"/>
</dbReference>
<dbReference type="EMBL" id="JAKNDN010000046">
    <property type="protein sequence ID" value="MCG4961813.1"/>
    <property type="molecule type" value="Genomic_DNA"/>
</dbReference>
<dbReference type="AlphaFoldDB" id="A0A412TYN5"/>
<accession>A0A412TYN5</accession>
<dbReference type="EMBL" id="QRYC01000002">
    <property type="protein sequence ID" value="RGU58541.1"/>
    <property type="molecule type" value="Genomic_DNA"/>
</dbReference>
<evidence type="ECO:0000313" key="4">
    <source>
        <dbReference type="Proteomes" id="UP000284243"/>
    </source>
</evidence>
<evidence type="ECO:0000259" key="1">
    <source>
        <dbReference type="Pfam" id="PF06889"/>
    </source>
</evidence>
<sequence length="328" mass="36973">MTKEKTTSQSPEEMAKAAQEAAVKAAMEQAQSMFGNIPGFQMPEGIQEQVMAQMTAGIPNMAEMQAQQEAMLKAAGIDMETVAEAGRQNMTFAQQMMQNFYDLGDPDEGWSIHRSGEGKLDAGQLRLLAFGVPMLVYNDENVDTIDCESDIDSIKCTLREWWNVTDRKSTLDIVRWLLEEGHHAEADRILAEIRERGLENIPAKERCSKGGKMEDVCLIAEEMQRNNWCPAGKMPQSAIAWDLVRVVNLGRWAYLCGYISENEMWQTMQVAADTALEHFSSWEEYGWSFILGRGVWHGDPADSETAYEIIKLLLENGESPWKQSSWEA</sequence>